<gene>
    <name evidence="1" type="ORF">KF715C_ch51850</name>
</gene>
<accession>A0A1L7NJV9</accession>
<evidence type="ECO:0000313" key="2">
    <source>
        <dbReference type="Proteomes" id="UP000218731"/>
    </source>
</evidence>
<dbReference type="RefSeq" id="WP_096426801.1">
    <property type="nucleotide sequence ID" value="NZ_AP015029.1"/>
</dbReference>
<dbReference type="Proteomes" id="UP000218731">
    <property type="component" value="Chromosome 1"/>
</dbReference>
<protein>
    <submittedName>
        <fullName evidence="1">Uncharacterized protein</fullName>
    </submittedName>
</protein>
<name>A0A1L7NJV9_PSEPU</name>
<reference evidence="1 2" key="1">
    <citation type="submission" date="2015-11" db="EMBL/GenBank/DDBJ databases">
        <title>Complete genome sequencing of a biphenyl-degrading bacterium, Pseudomonas putida KF715 (=NBRC110667).</title>
        <authorList>
            <person name="Suenaga H."/>
            <person name="Fujihara N."/>
            <person name="Watanabe T."/>
            <person name="Hirose J."/>
            <person name="Kimura N."/>
            <person name="Yamazoe A."/>
            <person name="Hosoyama A."/>
            <person name="Shimodaira J."/>
            <person name="Furukawa K."/>
        </authorList>
    </citation>
    <scope>NUCLEOTIDE SEQUENCE [LARGE SCALE GENOMIC DNA]</scope>
    <source>
        <strain evidence="1 2">KF715</strain>
    </source>
</reference>
<dbReference type="EMBL" id="AP015029">
    <property type="protein sequence ID" value="BAW25758.1"/>
    <property type="molecule type" value="Genomic_DNA"/>
</dbReference>
<dbReference type="AlphaFoldDB" id="A0A1L7NJV9"/>
<sequence length="212" mass="24401">MEEPTPHPSRSIPELQRDVQLKLGRCLLKLQGYEMLLKSMVPSSELSGAADQLEAVREKKTAEHHRHTLGALVKAFTQGYLKPSGLPDDPEDDGVRDERCWMSFRFGMELPEAEYAQTKASLNELVGLRNDLVHHFIGHFDLGCADGWAAAEAYLDERYDFICRHFLELREWAKSMDEVRQRVYAIMQIRELRELMVSAPSDEDSVFTYRVE</sequence>
<proteinExistence type="predicted"/>
<organism evidence="1 2">
    <name type="scientific">Pseudomonas putida</name>
    <name type="common">Arthrobacter siderocapsulatus</name>
    <dbReference type="NCBI Taxonomy" id="303"/>
    <lineage>
        <taxon>Bacteria</taxon>
        <taxon>Pseudomonadati</taxon>
        <taxon>Pseudomonadota</taxon>
        <taxon>Gammaproteobacteria</taxon>
        <taxon>Pseudomonadales</taxon>
        <taxon>Pseudomonadaceae</taxon>
        <taxon>Pseudomonas</taxon>
    </lineage>
</organism>
<evidence type="ECO:0000313" key="1">
    <source>
        <dbReference type="EMBL" id="BAW25758.1"/>
    </source>
</evidence>